<dbReference type="EMBL" id="BRZI01000002">
    <property type="protein sequence ID" value="GLD28693.1"/>
    <property type="molecule type" value="Genomic_DNA"/>
</dbReference>
<evidence type="ECO:0000313" key="3">
    <source>
        <dbReference type="EMBL" id="GLD28693.1"/>
    </source>
</evidence>
<organism evidence="3 4">
    <name type="scientific">Mycobacterium kiyosense</name>
    <dbReference type="NCBI Taxonomy" id="2871094"/>
    <lineage>
        <taxon>Bacteria</taxon>
        <taxon>Bacillati</taxon>
        <taxon>Actinomycetota</taxon>
        <taxon>Actinomycetes</taxon>
        <taxon>Mycobacteriales</taxon>
        <taxon>Mycobacteriaceae</taxon>
        <taxon>Mycobacterium</taxon>
    </lineage>
</organism>
<feature type="transmembrane region" description="Helical" evidence="1">
    <location>
        <begin position="27"/>
        <end position="48"/>
    </location>
</feature>
<dbReference type="AlphaFoldDB" id="A0A9P3Q0P2"/>
<name>A0A9P3Q0P2_9MYCO</name>
<feature type="transmembrane region" description="Helical" evidence="1">
    <location>
        <begin position="183"/>
        <end position="203"/>
    </location>
</feature>
<dbReference type="Proteomes" id="UP001165663">
    <property type="component" value="Unassembled WGS sequence"/>
</dbReference>
<dbReference type="EMBL" id="BRXE01000001">
    <property type="protein sequence ID" value="GLB80889.1"/>
    <property type="molecule type" value="Genomic_DNA"/>
</dbReference>
<gene>
    <name evidence="3" type="ORF">Mkiyose1413_05760</name>
    <name evidence="2" type="ORF">SRL2020028_01450</name>
</gene>
<evidence type="ECO:0000313" key="4">
    <source>
        <dbReference type="Proteomes" id="UP001064782"/>
    </source>
</evidence>
<feature type="transmembrane region" description="Helical" evidence="1">
    <location>
        <begin position="108"/>
        <end position="129"/>
    </location>
</feature>
<reference evidence="3" key="1">
    <citation type="submission" date="2022-08" db="EMBL/GenBank/DDBJ databases">
        <title>Mycobacterium kiyosense sp. nov., scotochromogenic slow-glowing species isolated from respiratory specimens.</title>
        <authorList>
            <person name="Fukano H."/>
            <person name="Kazumi Y."/>
            <person name="Sakagami N."/>
            <person name="Ato M."/>
            <person name="Mitarai S."/>
            <person name="Hoshino Y."/>
        </authorList>
    </citation>
    <scope>NUCLEOTIDE SEQUENCE</scope>
    <source>
        <strain evidence="3">1413</strain>
        <strain evidence="2">SRL2020-028</strain>
    </source>
</reference>
<evidence type="ECO:0000256" key="1">
    <source>
        <dbReference type="SAM" id="Phobius"/>
    </source>
</evidence>
<protein>
    <submittedName>
        <fullName evidence="3">Uncharacterized protein</fullName>
    </submittedName>
</protein>
<keyword evidence="1" id="KW-1133">Transmembrane helix</keyword>
<feature type="transmembrane region" description="Helical" evidence="1">
    <location>
        <begin position="68"/>
        <end position="88"/>
    </location>
</feature>
<feature type="transmembrane region" description="Helical" evidence="1">
    <location>
        <begin position="215"/>
        <end position="234"/>
    </location>
</feature>
<proteinExistence type="predicted"/>
<keyword evidence="1" id="KW-0472">Membrane</keyword>
<feature type="transmembrane region" description="Helical" evidence="1">
    <location>
        <begin position="149"/>
        <end position="171"/>
    </location>
</feature>
<dbReference type="Proteomes" id="UP001064782">
    <property type="component" value="Unassembled WGS sequence"/>
</dbReference>
<keyword evidence="4" id="KW-1185">Reference proteome</keyword>
<evidence type="ECO:0000313" key="2">
    <source>
        <dbReference type="EMBL" id="GLB80889.1"/>
    </source>
</evidence>
<sequence>MKVRARYVWGEEGTGVMSAKRVQLWSLYSVFGFIALFLIGWVLLARMVPPPSPTNSAEQMARFFRDHLVGIRVGMVLALFASALLLPWGGAICTQMLRVEGSRAPLTWAWAAAQGCVVIEFVYPCAFWLVAAFRPDDASRVQTFHDLGWLPFLGIVCTGMFQMVALAVITLGDRRVEPVYPRWFAYFQLWCVLGVGLTFGVWIFKSGPLAWDGLLGFWTPVIAYFVWVVVTTILTGRAIVNDDQPHPGGHTLADRVALLEAELTALRLQVTPPTRSVGAAVNRTTHSRMELQP</sequence>
<accession>A0A9P3Q0P2</accession>
<comment type="caution">
    <text evidence="3">The sequence shown here is derived from an EMBL/GenBank/DDBJ whole genome shotgun (WGS) entry which is preliminary data.</text>
</comment>
<keyword evidence="1" id="KW-0812">Transmembrane</keyword>